<evidence type="ECO:0000313" key="2">
    <source>
        <dbReference type="EMBL" id="AZR73970.1"/>
    </source>
</evidence>
<keyword evidence="3" id="KW-1185">Reference proteome</keyword>
<evidence type="ECO:0008006" key="4">
    <source>
        <dbReference type="Google" id="ProtNLM"/>
    </source>
</evidence>
<dbReference type="KEGG" id="aft:BBF96_11555"/>
<dbReference type="RefSeq" id="WP_127017320.1">
    <property type="nucleotide sequence ID" value="NZ_CP016379.1"/>
</dbReference>
<keyword evidence="1" id="KW-0732">Signal</keyword>
<proteinExistence type="predicted"/>
<dbReference type="Proteomes" id="UP000267250">
    <property type="component" value="Chromosome"/>
</dbReference>
<name>A0A3S9T0E6_9FIRM</name>
<protein>
    <recommendedName>
        <fullName evidence="4">Outer membrane protein beta-barrel domain-containing protein</fullName>
    </recommendedName>
</protein>
<organism evidence="2 3">
    <name type="scientific">Anoxybacter fermentans</name>
    <dbReference type="NCBI Taxonomy" id="1323375"/>
    <lineage>
        <taxon>Bacteria</taxon>
        <taxon>Bacillati</taxon>
        <taxon>Bacillota</taxon>
        <taxon>Clostridia</taxon>
        <taxon>Halanaerobiales</taxon>
        <taxon>Anoxybacter</taxon>
    </lineage>
</organism>
<reference evidence="2 3" key="1">
    <citation type="submission" date="2016-07" db="EMBL/GenBank/DDBJ databases">
        <title>Genome and transcriptome analysis of iron-reducing fermentative bacteria Anoxybacter fermentans.</title>
        <authorList>
            <person name="Zeng X."/>
            <person name="Shao Z."/>
        </authorList>
    </citation>
    <scope>NUCLEOTIDE SEQUENCE [LARGE SCALE GENOMIC DNA]</scope>
    <source>
        <strain evidence="2 3">DY22613</strain>
    </source>
</reference>
<dbReference type="AlphaFoldDB" id="A0A3S9T0E6"/>
<dbReference type="EMBL" id="CP016379">
    <property type="protein sequence ID" value="AZR73970.1"/>
    <property type="molecule type" value="Genomic_DNA"/>
</dbReference>
<sequence>MKKLTFITTVMLVIFLAIPALANSLQGTKGLIYMPSADTQLEGKYSLGLQIMGNDNESTISLNYGVWENFEVYMTFNFGSGFDNSNVNGGIKARVMYETELQPSLAIGIMGKDLFVVASKTVDYKTNLRGHIGIGTGRFDGLYFGFNKLYNPITITSSDNEFLLPVTNFKLEFYNNQINLGADFHLNEYFVLNLGVINFREFTYGIGYTSLF</sequence>
<dbReference type="InterPro" id="IPR010344">
    <property type="entry name" value="YbjH"/>
</dbReference>
<evidence type="ECO:0000313" key="3">
    <source>
        <dbReference type="Proteomes" id="UP000267250"/>
    </source>
</evidence>
<feature type="chain" id="PRO_5019380141" description="Outer membrane protein beta-barrel domain-containing protein" evidence="1">
    <location>
        <begin position="23"/>
        <end position="212"/>
    </location>
</feature>
<dbReference type="OrthoDB" id="3034544at2"/>
<gene>
    <name evidence="2" type="ORF">BBF96_11555</name>
</gene>
<accession>A0A3S9T0E6</accession>
<dbReference type="Pfam" id="PF06082">
    <property type="entry name" value="YjbH"/>
    <property type="match status" value="1"/>
</dbReference>
<feature type="signal peptide" evidence="1">
    <location>
        <begin position="1"/>
        <end position="22"/>
    </location>
</feature>
<evidence type="ECO:0000256" key="1">
    <source>
        <dbReference type="SAM" id="SignalP"/>
    </source>
</evidence>